<reference evidence="1 2" key="1">
    <citation type="submission" date="2022-03" db="EMBL/GenBank/DDBJ databases">
        <authorList>
            <person name="He Y."/>
        </authorList>
    </citation>
    <scope>NUCLEOTIDE SEQUENCE [LARGE SCALE GENOMIC DNA]</scope>
    <source>
        <strain evidence="1 2">TK19116</strain>
    </source>
</reference>
<keyword evidence="2" id="KW-1185">Reference proteome</keyword>
<dbReference type="Pfam" id="PF20135">
    <property type="entry name" value="DUF6525"/>
    <property type="match status" value="1"/>
</dbReference>
<gene>
    <name evidence="1" type="ORF">MLD63_04330</name>
</gene>
<accession>A0ABT1MNB3</accession>
<organism evidence="1 2">
    <name type="scientific">Paracoccus albicereus</name>
    <dbReference type="NCBI Taxonomy" id="2922394"/>
    <lineage>
        <taxon>Bacteria</taxon>
        <taxon>Pseudomonadati</taxon>
        <taxon>Pseudomonadota</taxon>
        <taxon>Alphaproteobacteria</taxon>
        <taxon>Rhodobacterales</taxon>
        <taxon>Paracoccaceae</taxon>
        <taxon>Paracoccus</taxon>
    </lineage>
</organism>
<name>A0ABT1MNB3_9RHOB</name>
<proteinExistence type="predicted"/>
<evidence type="ECO:0000313" key="2">
    <source>
        <dbReference type="Proteomes" id="UP001203945"/>
    </source>
</evidence>
<dbReference type="Proteomes" id="UP001203945">
    <property type="component" value="Unassembled WGS sequence"/>
</dbReference>
<dbReference type="InterPro" id="IPR045386">
    <property type="entry name" value="DUF6525"/>
</dbReference>
<dbReference type="EMBL" id="JAKZEU010000002">
    <property type="protein sequence ID" value="MCQ0969656.1"/>
    <property type="molecule type" value="Genomic_DNA"/>
</dbReference>
<protein>
    <submittedName>
        <fullName evidence="1">DUF6525 family protein</fullName>
    </submittedName>
</protein>
<evidence type="ECO:0000313" key="1">
    <source>
        <dbReference type="EMBL" id="MCQ0969656.1"/>
    </source>
</evidence>
<comment type="caution">
    <text evidence="1">The sequence shown here is derived from an EMBL/GenBank/DDBJ whole genome shotgun (WGS) entry which is preliminary data.</text>
</comment>
<sequence length="64" mass="7196">MHGFDALPPPLRRWLAEAALPWSPSSCRRIWQDARAKGEPIDAVLARLSRAQDACLARESNDVR</sequence>